<feature type="coiled-coil region" evidence="1">
    <location>
        <begin position="412"/>
        <end position="439"/>
    </location>
</feature>
<evidence type="ECO:0000313" key="2">
    <source>
        <dbReference type="EMBL" id="ADM10907.1"/>
    </source>
</evidence>
<proteinExistence type="predicted"/>
<protein>
    <submittedName>
        <fullName evidence="2">Uncharacterized protein</fullName>
    </submittedName>
</protein>
<reference evidence="2 3" key="1">
    <citation type="journal article" date="2010" name="Nat. Commun.">
        <title>The complete sequence of the smallest known nuclear genome from the microsporidian Encephalitozoon intestinalis.</title>
        <authorList>
            <person name="Corradi N."/>
            <person name="Pombert J.-F."/>
            <person name="Farinelli L."/>
            <person name="Didier E.S."/>
            <person name="Keeling P.J."/>
        </authorList>
    </citation>
    <scope>NUCLEOTIDE SEQUENCE [LARGE SCALE GENOMIC DNA]</scope>
    <source>
        <strain evidence="2 3">ATCC 50506</strain>
    </source>
</reference>
<dbReference type="HOGENOM" id="CLU_463818_0_0_1"/>
<dbReference type="EMBL" id="CP001942">
    <property type="protein sequence ID" value="ADM10907.1"/>
    <property type="molecule type" value="Genomic_DNA"/>
</dbReference>
<dbReference type="OrthoDB" id="2190892at2759"/>
<feature type="coiled-coil region" evidence="1">
    <location>
        <begin position="171"/>
        <end position="352"/>
    </location>
</feature>
<evidence type="ECO:0000256" key="1">
    <source>
        <dbReference type="SAM" id="Coils"/>
    </source>
</evidence>
<dbReference type="AlphaFoldDB" id="E0S5C2"/>
<reference evidence="2 3" key="2">
    <citation type="journal article" date="2012" name="Proc. Natl. Acad. Sci. U.S.A.">
        <title>Gain and loss of multiple functionally related, horizontally transferred genes in the reduced genomes of two microsporidian parasites.</title>
        <authorList>
            <person name="Pombert J.-F."/>
            <person name="Selman M."/>
            <person name="Burki F."/>
            <person name="Bardell F.T."/>
            <person name="Farinelli L."/>
            <person name="Solter L.F."/>
            <person name="Whitman D.W."/>
            <person name="Weiss L.M."/>
            <person name="Corradi N."/>
            <person name="Keeling P.J."/>
        </authorList>
    </citation>
    <scope>NUCLEOTIDE SEQUENCE [LARGE SCALE GENOMIC DNA]</scope>
    <source>
        <strain evidence="2 3">ATCC 50506</strain>
    </source>
</reference>
<dbReference type="KEGG" id="ein:Eint_010440"/>
<accession>E0S5C2</accession>
<dbReference type="Proteomes" id="UP000002313">
    <property type="component" value="Chromosome I"/>
</dbReference>
<dbReference type="GeneID" id="9698589"/>
<dbReference type="VEuPathDB" id="MicrosporidiaDB:Eint_010440"/>
<feature type="coiled-coil region" evidence="1">
    <location>
        <begin position="19"/>
        <end position="125"/>
    </location>
</feature>
<keyword evidence="1" id="KW-0175">Coiled coil</keyword>
<name>E0S5C2_ENCIT</name>
<sequence length="589" mass="70180">MEEHSFSLQFNPLQRIKTVKDYEREIEELRNENFEIKHQLSHYKASSGVNIQEDIQKLLLDSKRSIDILEGENEELSKRIEGMDEMIKKMRMEKEDAEDRLKNGLQEHLNRISMLEEENNRLLKHLESVNGINTKLREENGMLGECFNRSKSAIDEQKNLIEKMAYEKEERVQIEKELMSYKNALLNSNKEKDQIMYERDRERNEYNNKISQLQSIVRSFEEKMNLKEAEISQIREHYKSMEKEYEEIYRQRQSNELYLKEMGENYMRETRDKQELALKNEELKREVENLKATRGELKKRLEVCENEKRALSYKVSQDGYGGLEVYKIKAELEKEKKEKAVVLEEVEELRKRCLGFTSDLERSRELEMFLKDLLQEKGRECDKKLGEIEGMARSIDSKISLARKILGEKGLEDKAEEEINTLRLELKELKSKEEEYRKIVAVTEDSRKFLKTLGINAVVPVDEMVRRFKISYKDLVRKIRVMDKETNEAMGFAENNKDVMHRRTMKFLEDFTKEFSIARKDLEVCKEYLEKKGKENKALKASNMMLEKRFNECRKNEERIKSLYSAMADKLRRKDEAISKLEMRIGARF</sequence>
<gene>
    <name evidence="2" type="ORF">Eint_010440</name>
</gene>
<organism evidence="2 3">
    <name type="scientific">Encephalitozoon intestinalis (strain ATCC 50506)</name>
    <name type="common">Microsporidian parasite</name>
    <name type="synonym">Septata intestinalis</name>
    <dbReference type="NCBI Taxonomy" id="876142"/>
    <lineage>
        <taxon>Eukaryota</taxon>
        <taxon>Fungi</taxon>
        <taxon>Fungi incertae sedis</taxon>
        <taxon>Microsporidia</taxon>
        <taxon>Unikaryonidae</taxon>
        <taxon>Encephalitozoon</taxon>
    </lineage>
</organism>
<evidence type="ECO:0000313" key="3">
    <source>
        <dbReference type="Proteomes" id="UP000002313"/>
    </source>
</evidence>
<dbReference type="RefSeq" id="XP_003072267.1">
    <property type="nucleotide sequence ID" value="XM_003072221.1"/>
</dbReference>
<keyword evidence="3" id="KW-1185">Reference proteome</keyword>